<dbReference type="Pfam" id="PF04213">
    <property type="entry name" value="HtaA"/>
    <property type="match status" value="1"/>
</dbReference>
<gene>
    <name evidence="2" type="ORF">P8192_13975</name>
</gene>
<organism evidence="2 3">
    <name type="scientific">Citricoccus muralis</name>
    <dbReference type="NCBI Taxonomy" id="169134"/>
    <lineage>
        <taxon>Bacteria</taxon>
        <taxon>Bacillati</taxon>
        <taxon>Actinomycetota</taxon>
        <taxon>Actinomycetes</taxon>
        <taxon>Micrococcales</taxon>
        <taxon>Micrococcaceae</taxon>
        <taxon>Citricoccus</taxon>
    </lineage>
</organism>
<reference evidence="2 3" key="1">
    <citation type="submission" date="2023-04" db="EMBL/GenBank/DDBJ databases">
        <title>Funneling lignin-derived compounds into biodiesel using alkali-halophilic Citricoccus sp. P2.</title>
        <authorList>
            <person name="Luo C.-B."/>
        </authorList>
    </citation>
    <scope>NUCLEOTIDE SEQUENCE [LARGE SCALE GENOMIC DNA]</scope>
    <source>
        <strain evidence="2 3">P2</strain>
    </source>
</reference>
<dbReference type="Proteomes" id="UP001219037">
    <property type="component" value="Chromosome"/>
</dbReference>
<dbReference type="RefSeq" id="WP_278157607.1">
    <property type="nucleotide sequence ID" value="NZ_CP121252.1"/>
</dbReference>
<evidence type="ECO:0000313" key="2">
    <source>
        <dbReference type="EMBL" id="WFP16467.1"/>
    </source>
</evidence>
<protein>
    <submittedName>
        <fullName evidence="2">HtaA domain-containing protein</fullName>
    </submittedName>
</protein>
<sequence length="139" mass="14837">MTTTQIGLLWGVHARFRGYLERLEDGRIEVSDGALIDPDQRIFFPAMAEEPGCFAGAVHFTGHHGMLALTLARPQLMDGLLTVEDPFPDSVPGARLDVVVVRETDGTTTLTEAGADLFLGTYAPGMSFDPVTVTCGGNG</sequence>
<name>A0ABY8H779_9MICC</name>
<proteinExistence type="predicted"/>
<evidence type="ECO:0000259" key="1">
    <source>
        <dbReference type="Pfam" id="PF04213"/>
    </source>
</evidence>
<dbReference type="InterPro" id="IPR007331">
    <property type="entry name" value="Htaa"/>
</dbReference>
<accession>A0ABY8H779</accession>
<evidence type="ECO:0000313" key="3">
    <source>
        <dbReference type="Proteomes" id="UP001219037"/>
    </source>
</evidence>
<feature type="domain" description="Htaa" evidence="1">
    <location>
        <begin position="8"/>
        <end position="76"/>
    </location>
</feature>
<keyword evidence="3" id="KW-1185">Reference proteome</keyword>
<dbReference type="EMBL" id="CP121252">
    <property type="protein sequence ID" value="WFP16467.1"/>
    <property type="molecule type" value="Genomic_DNA"/>
</dbReference>